<name>A0A2K0UDX8_TRIHA</name>
<evidence type="ECO:0000259" key="3">
    <source>
        <dbReference type="Pfam" id="PF22939"/>
    </source>
</evidence>
<dbReference type="PRINTS" id="PR01415">
    <property type="entry name" value="ANKYRIN"/>
</dbReference>
<dbReference type="SMART" id="SM00248">
    <property type="entry name" value="ANK"/>
    <property type="match status" value="6"/>
</dbReference>
<dbReference type="EMBL" id="MTYI01000049">
    <property type="protein sequence ID" value="PNP55978.1"/>
    <property type="molecule type" value="Genomic_DNA"/>
</dbReference>
<sequence length="666" mass="75588">MTTREKNAGEIICILDAFDECVKQERQDLAKILRDFYGPNGDTKRSVKLKFLITSRPYDRIRRDLITPFDIQDCPVIHLKGEGDAEVQKIAKEISVYIKDKVSRIRANLDLTPKEEDILLRGLEAIPNQTYLWVYLTLEWIETEINNKISEAEIRNAISTLPRTVDEAYDKILARSTDVEETKKLLHIVVAAERPLTLAEMELALAIRQHHKSYKDLTLRPSDRVSKYIRDLCGLFINITDEKIYLLHQTAKEFLVPSNNLHSQEYSLAQREDVPRDEHRSVLTWKSSLIPSESHGILCKICIWHLLFTGFETRPLFWTTEVTTYFRDHLFLSYSAKNWAAHFRASNITGNEILEQLQQLCSVTPDRCPAWFKIYWVDIHGDFPLEFTTLMIASYFGIETIVRSQLERADVEIESVDHSNKRTALSYASENGFDNVVRLLIKGPKFYGKGAFKKAIRLSFTKGADVNAIDKYNRTALFYAVWNGHVSIVERLLKANARVDMVDTIGGTPISYALCYGQEDIATELTRGTKPDSVDKIRRELLLSAAKYGHESVVKRLLDNGAEPGMGDDNGVSLVALATKQGNTNIVELLIERGADVNASDRYYGITPLIFAIQNVSIGFQLAEILLLKGGARVDYTFFVGDMHTYHTAMVSNIHTCALQPIVVDG</sequence>
<dbReference type="PANTHER" id="PTHR24133">
    <property type="entry name" value="ANKYRIN DOMAIN-CONTAINING"/>
    <property type="match status" value="1"/>
</dbReference>
<organism evidence="5 6">
    <name type="scientific">Trichoderma harzianum</name>
    <name type="common">Hypocrea lixii</name>
    <dbReference type="NCBI Taxonomy" id="5544"/>
    <lineage>
        <taxon>Eukaryota</taxon>
        <taxon>Fungi</taxon>
        <taxon>Dikarya</taxon>
        <taxon>Ascomycota</taxon>
        <taxon>Pezizomycotina</taxon>
        <taxon>Sordariomycetes</taxon>
        <taxon>Hypocreomycetidae</taxon>
        <taxon>Hypocreales</taxon>
        <taxon>Hypocreaceae</taxon>
        <taxon>Trichoderma</taxon>
    </lineage>
</organism>
<dbReference type="OrthoDB" id="194358at2759"/>
<feature type="repeat" description="ANK" evidence="2">
    <location>
        <begin position="472"/>
        <end position="504"/>
    </location>
</feature>
<dbReference type="Pfam" id="PF22939">
    <property type="entry name" value="WHD_GPIID"/>
    <property type="match status" value="1"/>
</dbReference>
<evidence type="ECO:0000259" key="4">
    <source>
        <dbReference type="Pfam" id="PF24883"/>
    </source>
</evidence>
<comment type="caution">
    <text evidence="5">The sequence shown here is derived from an EMBL/GenBank/DDBJ whole genome shotgun (WGS) entry which is preliminary data.</text>
</comment>
<evidence type="ECO:0000256" key="2">
    <source>
        <dbReference type="PROSITE-ProRule" id="PRU00023"/>
    </source>
</evidence>
<dbReference type="InterPro" id="IPR054471">
    <property type="entry name" value="GPIID_WHD"/>
</dbReference>
<keyword evidence="1" id="KW-0677">Repeat</keyword>
<dbReference type="PROSITE" id="PS50297">
    <property type="entry name" value="ANK_REP_REGION"/>
    <property type="match status" value="2"/>
</dbReference>
<dbReference type="AlphaFoldDB" id="A0A2K0UDX8"/>
<dbReference type="InterPro" id="IPR052391">
    <property type="entry name" value="E3_Ligase-Neurotoxin"/>
</dbReference>
<dbReference type="PANTHER" id="PTHR24133:SF40">
    <property type="entry name" value="ANKYRIN REPEAT DOMAIN 44"/>
    <property type="match status" value="1"/>
</dbReference>
<dbReference type="InterPro" id="IPR002110">
    <property type="entry name" value="Ankyrin_rpt"/>
</dbReference>
<dbReference type="InterPro" id="IPR056884">
    <property type="entry name" value="NPHP3-like_N"/>
</dbReference>
<feature type="domain" description="GPI inositol-deacylase winged helix" evidence="3">
    <location>
        <begin position="178"/>
        <end position="258"/>
    </location>
</feature>
<protein>
    <submittedName>
        <fullName evidence="5">Uncharacterized protein</fullName>
    </submittedName>
</protein>
<dbReference type="Pfam" id="PF12796">
    <property type="entry name" value="Ank_2"/>
    <property type="match status" value="2"/>
</dbReference>
<dbReference type="Pfam" id="PF24883">
    <property type="entry name" value="NPHP3_N"/>
    <property type="match status" value="1"/>
</dbReference>
<evidence type="ECO:0000313" key="5">
    <source>
        <dbReference type="EMBL" id="PNP55978.1"/>
    </source>
</evidence>
<evidence type="ECO:0000256" key="1">
    <source>
        <dbReference type="ARBA" id="ARBA00022737"/>
    </source>
</evidence>
<reference evidence="5 6" key="1">
    <citation type="submission" date="2017-02" db="EMBL/GenBank/DDBJ databases">
        <title>Genomes of Trichoderma spp. with biocontrol activity.</title>
        <authorList>
            <person name="Gardiner D."/>
            <person name="Kazan K."/>
            <person name="Vos C."/>
            <person name="Harvey P."/>
        </authorList>
    </citation>
    <scope>NUCLEOTIDE SEQUENCE [LARGE SCALE GENOMIC DNA]</scope>
    <source>
        <strain evidence="5 6">Tr1</strain>
    </source>
</reference>
<dbReference type="Gene3D" id="1.25.40.20">
    <property type="entry name" value="Ankyrin repeat-containing domain"/>
    <property type="match status" value="3"/>
</dbReference>
<proteinExistence type="predicted"/>
<gene>
    <name evidence="5" type="ORF">THARTR1_03915</name>
</gene>
<dbReference type="SUPFAM" id="SSF48403">
    <property type="entry name" value="Ankyrin repeat"/>
    <property type="match status" value="1"/>
</dbReference>
<feature type="domain" description="Nephrocystin 3-like N-terminal" evidence="4">
    <location>
        <begin position="5"/>
        <end position="56"/>
    </location>
</feature>
<dbReference type="PROSITE" id="PS50088">
    <property type="entry name" value="ANK_REPEAT"/>
    <property type="match status" value="2"/>
</dbReference>
<dbReference type="Proteomes" id="UP000236290">
    <property type="component" value="Unassembled WGS sequence"/>
</dbReference>
<keyword evidence="2" id="KW-0040">ANK repeat</keyword>
<dbReference type="InterPro" id="IPR036770">
    <property type="entry name" value="Ankyrin_rpt-contain_sf"/>
</dbReference>
<accession>A0A2K0UDX8</accession>
<evidence type="ECO:0000313" key="6">
    <source>
        <dbReference type="Proteomes" id="UP000236290"/>
    </source>
</evidence>
<feature type="repeat" description="ANK" evidence="2">
    <location>
        <begin position="570"/>
        <end position="602"/>
    </location>
</feature>